<name>A0ABU0I0D6_9HYPH</name>
<dbReference type="RefSeq" id="WP_238206078.1">
    <property type="nucleotide sequence ID" value="NZ_BPQE01000025.1"/>
</dbReference>
<dbReference type="Proteomes" id="UP001231124">
    <property type="component" value="Unassembled WGS sequence"/>
</dbReference>
<evidence type="ECO:0000313" key="2">
    <source>
        <dbReference type="EMBL" id="MDQ0448052.1"/>
    </source>
</evidence>
<evidence type="ECO:0008006" key="4">
    <source>
        <dbReference type="Google" id="ProtNLM"/>
    </source>
</evidence>
<keyword evidence="3" id="KW-1185">Reference proteome</keyword>
<dbReference type="EMBL" id="JAUSVP010000006">
    <property type="protein sequence ID" value="MDQ0448052.1"/>
    <property type="molecule type" value="Genomic_DNA"/>
</dbReference>
<protein>
    <recommendedName>
        <fullName evidence="4">Ribbon-helix-helix protein CopG domain-containing protein</fullName>
    </recommendedName>
</protein>
<gene>
    <name evidence="2" type="ORF">QO012_002557</name>
</gene>
<reference evidence="2 3" key="1">
    <citation type="submission" date="2023-07" db="EMBL/GenBank/DDBJ databases">
        <title>Genomic Encyclopedia of Type Strains, Phase IV (KMG-IV): sequencing the most valuable type-strain genomes for metagenomic binning, comparative biology and taxonomic classification.</title>
        <authorList>
            <person name="Goeker M."/>
        </authorList>
    </citation>
    <scope>NUCLEOTIDE SEQUENCE [LARGE SCALE GENOMIC DNA]</scope>
    <source>
        <strain evidence="2 3">DSM 19013</strain>
    </source>
</reference>
<proteinExistence type="predicted"/>
<organism evidence="2 3">
    <name type="scientific">Methylobacterium aerolatum</name>
    <dbReference type="NCBI Taxonomy" id="418708"/>
    <lineage>
        <taxon>Bacteria</taxon>
        <taxon>Pseudomonadati</taxon>
        <taxon>Pseudomonadota</taxon>
        <taxon>Alphaproteobacteria</taxon>
        <taxon>Hyphomicrobiales</taxon>
        <taxon>Methylobacteriaceae</taxon>
        <taxon>Methylobacterium</taxon>
    </lineage>
</organism>
<feature type="region of interest" description="Disordered" evidence="1">
    <location>
        <begin position="55"/>
        <end position="82"/>
    </location>
</feature>
<sequence length="82" mass="8944">MTTTTPDVGGGRTVAFVASDTLARAIDRVATRNRETRSDLIRRLVGDGLVSLGQLRPDAPRSNLDARRKRAETALRRAEAAR</sequence>
<accession>A0ABU0I0D6</accession>
<evidence type="ECO:0000313" key="3">
    <source>
        <dbReference type="Proteomes" id="UP001231124"/>
    </source>
</evidence>
<comment type="caution">
    <text evidence="2">The sequence shown here is derived from an EMBL/GenBank/DDBJ whole genome shotgun (WGS) entry which is preliminary data.</text>
</comment>
<evidence type="ECO:0000256" key="1">
    <source>
        <dbReference type="SAM" id="MobiDB-lite"/>
    </source>
</evidence>
<feature type="compositionally biased region" description="Basic and acidic residues" evidence="1">
    <location>
        <begin position="71"/>
        <end position="82"/>
    </location>
</feature>